<dbReference type="Proteomes" id="UP000276133">
    <property type="component" value="Unassembled WGS sequence"/>
</dbReference>
<proteinExistence type="predicted"/>
<dbReference type="SUPFAM" id="SSF56436">
    <property type="entry name" value="C-type lectin-like"/>
    <property type="match status" value="1"/>
</dbReference>
<gene>
    <name evidence="2" type="ORF">BpHYR1_014643</name>
</gene>
<feature type="transmembrane region" description="Helical" evidence="1">
    <location>
        <begin position="156"/>
        <end position="177"/>
    </location>
</feature>
<organism evidence="2 3">
    <name type="scientific">Brachionus plicatilis</name>
    <name type="common">Marine rotifer</name>
    <name type="synonym">Brachionus muelleri</name>
    <dbReference type="NCBI Taxonomy" id="10195"/>
    <lineage>
        <taxon>Eukaryota</taxon>
        <taxon>Metazoa</taxon>
        <taxon>Spiralia</taxon>
        <taxon>Gnathifera</taxon>
        <taxon>Rotifera</taxon>
        <taxon>Eurotatoria</taxon>
        <taxon>Monogononta</taxon>
        <taxon>Pseudotrocha</taxon>
        <taxon>Ploima</taxon>
        <taxon>Brachionidae</taxon>
        <taxon>Brachionus</taxon>
    </lineage>
</organism>
<evidence type="ECO:0000313" key="2">
    <source>
        <dbReference type="EMBL" id="RNA18185.1"/>
    </source>
</evidence>
<name>A0A3M7R4M4_BRAPC</name>
<sequence>ECQNKGTSLITPKSRRELDFIEETFGNSGIWVYSSVSSATEVYKWSDGMRVGGFMPGQPSHSAGNTATLSEPFLGVLEGGLNDYPSGSSIMTQLILRYYTMASKLKQNKPEVILQAVAQSTENANVKSANIYQYDVEKPPTEGIKIYNKNLVIRPWLLFIAINLIALLVFGAIGYGIGIGISSAYPKLHGDFCNSTNECSQSDNLLCVDLTCTCPTTKYFNGLTCVDRLSYGAVCTNLYQNECAYGLGCFYNGEKRTGICDCSTERFWDTRTNYCELKYSYNQNGCTNSEQCANGANMICSSSVCTCDSSNFWNGTQCGPIATYMQNCSIQTNCDSTKSLVCSMVGENLYKCLCSATDYWSSTTCTAKLGYSIGCSDDGQCREDLGLTCSGTCSCLNTHYWDSTICQRKKQNGIACASPSECDDNIGLTVCSVTCNCPSLYFYNGTACQFDLVSGLNCDSSFDCDTTKGLLCDAATKQCVCPVNEFWDYTTCVAKRTSGQDCVHDIQCRDDLGLSCDVDNTKKCICLSTHYWTSSICSSKVSEGVSCSSNPNCQDYNGLECSAGPGPVCRCPTNYYWNNTLCVIQLLFDEPCSGALSGIMCMTTKGLACDGTTNTCRCSSAANYWDSTDCVAKLDYDVSCQFQVTTLTNPQCDERSPKFLICRAIDFATNNFRCRCPSDRRWDSASTSCIVKNTYKGTCASGQDSECQDYNGLICNTANNTCLCPVTKYWDTTDTICSKFFFGFPDKIV</sequence>
<keyword evidence="1" id="KW-0812">Transmembrane</keyword>
<dbReference type="InterPro" id="IPR016187">
    <property type="entry name" value="CTDL_fold"/>
</dbReference>
<dbReference type="OrthoDB" id="9977844at2759"/>
<dbReference type="EMBL" id="REGN01004296">
    <property type="protein sequence ID" value="RNA18185.1"/>
    <property type="molecule type" value="Genomic_DNA"/>
</dbReference>
<dbReference type="PANTHER" id="PTHR39069">
    <property type="entry name" value="ECDYSONE-INDUCIBLE GENE E1, ISOFORM A"/>
    <property type="match status" value="1"/>
</dbReference>
<reference evidence="2 3" key="1">
    <citation type="journal article" date="2018" name="Sci. Rep.">
        <title>Genomic signatures of local adaptation to the degree of environmental predictability in rotifers.</title>
        <authorList>
            <person name="Franch-Gras L."/>
            <person name="Hahn C."/>
            <person name="Garcia-Roger E.M."/>
            <person name="Carmona M.J."/>
            <person name="Serra M."/>
            <person name="Gomez A."/>
        </authorList>
    </citation>
    <scope>NUCLEOTIDE SEQUENCE [LARGE SCALE GENOMIC DNA]</scope>
    <source>
        <strain evidence="2">HYR1</strain>
    </source>
</reference>
<keyword evidence="3" id="KW-1185">Reference proteome</keyword>
<keyword evidence="1" id="KW-0472">Membrane</keyword>
<dbReference type="AlphaFoldDB" id="A0A3M7R4M4"/>
<evidence type="ECO:0000313" key="3">
    <source>
        <dbReference type="Proteomes" id="UP000276133"/>
    </source>
</evidence>
<protein>
    <submittedName>
        <fullName evidence="2">Prion-like-(Q N-rich) domain-bearing 25</fullName>
    </submittedName>
</protein>
<keyword evidence="2" id="KW-0640">Prion</keyword>
<evidence type="ECO:0000256" key="1">
    <source>
        <dbReference type="SAM" id="Phobius"/>
    </source>
</evidence>
<keyword evidence="1" id="KW-1133">Transmembrane helix</keyword>
<keyword evidence="2" id="KW-0034">Amyloid</keyword>
<dbReference type="STRING" id="10195.A0A3M7R4M4"/>
<feature type="non-terminal residue" evidence="2">
    <location>
        <position position="1"/>
    </location>
</feature>
<dbReference type="PANTHER" id="PTHR39069:SF8">
    <property type="entry name" value="FI17111P1"/>
    <property type="match status" value="1"/>
</dbReference>
<accession>A0A3M7R4M4</accession>
<comment type="caution">
    <text evidence="2">The sequence shown here is derived from an EMBL/GenBank/DDBJ whole genome shotgun (WGS) entry which is preliminary data.</text>
</comment>